<dbReference type="GO" id="GO:0046872">
    <property type="term" value="F:metal ion binding"/>
    <property type="evidence" value="ECO:0007669"/>
    <property type="project" value="UniProtKB-KW"/>
</dbReference>
<protein>
    <submittedName>
        <fullName evidence="6">Astacin</fullName>
    </submittedName>
</protein>
<evidence type="ECO:0000256" key="3">
    <source>
        <dbReference type="ARBA" id="ARBA00022801"/>
    </source>
</evidence>
<proteinExistence type="predicted"/>
<evidence type="ECO:0000313" key="7">
    <source>
        <dbReference type="Proteomes" id="UP000230423"/>
    </source>
</evidence>
<sequence>MCIASAKDYLVVYGGAQEGCSSYVGRLEDPGMQIITLGRGCGTEDRGEQSYFQPICDGTHVMIPKDANYTETLGSDLISFYDLLMMNKLYNCNDACKEQSAQCHNEGFPHPRDCSKCICPSGYGGQPEGCGETLQAKETWQSFEYSLDGSSAKEERDGYKKCNYWITAPESKIIEVKILKLPSTYPVDGCKYAGVEIKARPDKRLTGYRWKEKNEAAGPA</sequence>
<evidence type="ECO:0000256" key="1">
    <source>
        <dbReference type="ARBA" id="ARBA00022670"/>
    </source>
</evidence>
<organism evidence="6 7">
    <name type="scientific">Teladorsagia circumcincta</name>
    <name type="common">Brown stomach worm</name>
    <name type="synonym">Ostertagia circumcincta</name>
    <dbReference type="NCBI Taxonomy" id="45464"/>
    <lineage>
        <taxon>Eukaryota</taxon>
        <taxon>Metazoa</taxon>
        <taxon>Ecdysozoa</taxon>
        <taxon>Nematoda</taxon>
        <taxon>Chromadorea</taxon>
        <taxon>Rhabditida</taxon>
        <taxon>Rhabditina</taxon>
        <taxon>Rhabditomorpha</taxon>
        <taxon>Strongyloidea</taxon>
        <taxon>Trichostrongylidae</taxon>
        <taxon>Teladorsagia</taxon>
    </lineage>
</organism>
<keyword evidence="5" id="KW-0482">Metalloprotease</keyword>
<evidence type="ECO:0000256" key="2">
    <source>
        <dbReference type="ARBA" id="ARBA00022723"/>
    </source>
</evidence>
<keyword evidence="1" id="KW-0645">Protease</keyword>
<accession>A0A2G9TYN7</accession>
<dbReference type="GO" id="GO:0006508">
    <property type="term" value="P:proteolysis"/>
    <property type="evidence" value="ECO:0007669"/>
    <property type="project" value="UniProtKB-KW"/>
</dbReference>
<keyword evidence="7" id="KW-1185">Reference proteome</keyword>
<evidence type="ECO:0000256" key="4">
    <source>
        <dbReference type="ARBA" id="ARBA00022833"/>
    </source>
</evidence>
<dbReference type="EMBL" id="KZ351287">
    <property type="protein sequence ID" value="PIO63103.1"/>
    <property type="molecule type" value="Genomic_DNA"/>
</dbReference>
<evidence type="ECO:0000313" key="6">
    <source>
        <dbReference type="EMBL" id="PIO63103.1"/>
    </source>
</evidence>
<dbReference type="PANTHER" id="PTHR10127:SF780">
    <property type="entry name" value="METALLOENDOPEPTIDASE"/>
    <property type="match status" value="1"/>
</dbReference>
<dbReference type="GO" id="GO:0004222">
    <property type="term" value="F:metalloendopeptidase activity"/>
    <property type="evidence" value="ECO:0007669"/>
    <property type="project" value="TreeGrafter"/>
</dbReference>
<dbReference type="Gene3D" id="3.40.390.10">
    <property type="entry name" value="Collagenase (Catalytic Domain)"/>
    <property type="match status" value="1"/>
</dbReference>
<evidence type="ECO:0000256" key="5">
    <source>
        <dbReference type="ARBA" id="ARBA00023049"/>
    </source>
</evidence>
<dbReference type="InterPro" id="IPR024079">
    <property type="entry name" value="MetalloPept_cat_dom_sf"/>
</dbReference>
<dbReference type="AlphaFoldDB" id="A0A2G9TYN7"/>
<dbReference type="PANTHER" id="PTHR10127">
    <property type="entry name" value="DISCOIDIN, CUB, EGF, LAMININ , AND ZINC METALLOPROTEASE DOMAIN CONTAINING"/>
    <property type="match status" value="1"/>
</dbReference>
<keyword evidence="4" id="KW-0862">Zinc</keyword>
<name>A0A2G9TYN7_TELCI</name>
<keyword evidence="3" id="KW-0378">Hydrolase</keyword>
<dbReference type="Proteomes" id="UP000230423">
    <property type="component" value="Unassembled WGS sequence"/>
</dbReference>
<reference evidence="6 7" key="1">
    <citation type="submission" date="2015-09" db="EMBL/GenBank/DDBJ databases">
        <title>Draft genome of the parasitic nematode Teladorsagia circumcincta isolate WARC Sus (inbred).</title>
        <authorList>
            <person name="Mitreva M."/>
        </authorList>
    </citation>
    <scope>NUCLEOTIDE SEQUENCE [LARGE SCALE GENOMIC DNA]</scope>
    <source>
        <strain evidence="6 7">S</strain>
    </source>
</reference>
<dbReference type="OrthoDB" id="291007at2759"/>
<gene>
    <name evidence="6" type="ORF">TELCIR_15313</name>
</gene>
<keyword evidence="2" id="KW-0479">Metal-binding</keyword>